<dbReference type="AlphaFoldDB" id="A0A4S4NHK1"/>
<organism evidence="3 4">
    <name type="scientific">Aliishimia ponticola</name>
    <dbReference type="NCBI Taxonomy" id="2499833"/>
    <lineage>
        <taxon>Bacteria</taxon>
        <taxon>Pseudomonadati</taxon>
        <taxon>Pseudomonadota</taxon>
        <taxon>Alphaproteobacteria</taxon>
        <taxon>Rhodobacterales</taxon>
        <taxon>Paracoccaceae</taxon>
        <taxon>Aliishimia</taxon>
    </lineage>
</organism>
<dbReference type="OrthoDB" id="6158291at2"/>
<evidence type="ECO:0000259" key="2">
    <source>
        <dbReference type="Pfam" id="PF05239"/>
    </source>
</evidence>
<proteinExistence type="predicted"/>
<dbReference type="InterPro" id="IPR011033">
    <property type="entry name" value="PRC_barrel-like_sf"/>
</dbReference>
<dbReference type="SUPFAM" id="SSF50346">
    <property type="entry name" value="PRC-barrel domain"/>
    <property type="match status" value="1"/>
</dbReference>
<gene>
    <name evidence="3" type="ORF">E4Z66_00800</name>
</gene>
<name>A0A4S4NHK1_9RHOB</name>
<dbReference type="EMBL" id="SRKY01000001">
    <property type="protein sequence ID" value="THH38147.1"/>
    <property type="molecule type" value="Genomic_DNA"/>
</dbReference>
<feature type="domain" description="PRC-barrel" evidence="2">
    <location>
        <begin position="150"/>
        <end position="205"/>
    </location>
</feature>
<dbReference type="InterPro" id="IPR027275">
    <property type="entry name" value="PRC-brl_dom"/>
</dbReference>
<dbReference type="Gene3D" id="2.30.30.240">
    <property type="entry name" value="PRC-barrel domain"/>
    <property type="match status" value="1"/>
</dbReference>
<dbReference type="Proteomes" id="UP000306602">
    <property type="component" value="Unassembled WGS sequence"/>
</dbReference>
<dbReference type="Pfam" id="PF05239">
    <property type="entry name" value="PRC"/>
    <property type="match status" value="1"/>
</dbReference>
<protein>
    <submittedName>
        <fullName evidence="3">PRC-barrel domain containing protein</fullName>
    </submittedName>
</protein>
<evidence type="ECO:0000313" key="4">
    <source>
        <dbReference type="Proteomes" id="UP000306602"/>
    </source>
</evidence>
<accession>A0A4S4NHK1</accession>
<feature type="region of interest" description="Disordered" evidence="1">
    <location>
        <begin position="74"/>
        <end position="97"/>
    </location>
</feature>
<comment type="caution">
    <text evidence="3">The sequence shown here is derived from an EMBL/GenBank/DDBJ whole genome shotgun (WGS) entry which is preliminary data.</text>
</comment>
<evidence type="ECO:0000313" key="3">
    <source>
        <dbReference type="EMBL" id="THH38147.1"/>
    </source>
</evidence>
<evidence type="ECO:0000256" key="1">
    <source>
        <dbReference type="SAM" id="MobiDB-lite"/>
    </source>
</evidence>
<feature type="compositionally biased region" description="Low complexity" evidence="1">
    <location>
        <begin position="85"/>
        <end position="95"/>
    </location>
</feature>
<reference evidence="3 4" key="1">
    <citation type="submission" date="2019-04" db="EMBL/GenBank/DDBJ databases">
        <title>Shimia ponticola sp. nov., isolated from seawater.</title>
        <authorList>
            <person name="Kim Y.-O."/>
            <person name="Yoon J.-H."/>
        </authorList>
    </citation>
    <scope>NUCLEOTIDE SEQUENCE [LARGE SCALE GENOMIC DNA]</scope>
    <source>
        <strain evidence="3 4">MYP11</strain>
    </source>
</reference>
<sequence>MRFACPLTRPCPCASSRRVNAHDGKNFRNHPSRASLTGHTAITLNTAKGGQTMKHVLIASTLLIGTGALADSHSAAETEMEDDSNYSSNLSSTSTQLGETEMADTNAMNYGGMIRTSALTGGDVYTAATTEGYKWDAEVEFSEINPEWNRIGEIKDVVLDSNGQMIGVIAEVGGFLDIGDKHVMLKPAEYAMVQEGDDYDDVVFVTGLSKDALTDREDMTEGMFD</sequence>
<keyword evidence="4" id="KW-1185">Reference proteome</keyword>